<feature type="region of interest" description="Disordered" evidence="1">
    <location>
        <begin position="28"/>
        <end position="51"/>
    </location>
</feature>
<dbReference type="EMBL" id="MU006089">
    <property type="protein sequence ID" value="KAF2842702.1"/>
    <property type="molecule type" value="Genomic_DNA"/>
</dbReference>
<sequence>MTPIRPAVRLIASRPSLRPRSFYRWKGSYQPPTPIPQQGIKSGNTAGNGEGGNLHRNFYKTFGRPLMKVVALAFLTSQTVWLGWLWLEGMETRREKTGEIETLQEKLKELTEKKTES</sequence>
<evidence type="ECO:0000313" key="2">
    <source>
        <dbReference type="EMBL" id="KAF2842702.1"/>
    </source>
</evidence>
<dbReference type="OrthoDB" id="2120024at2759"/>
<evidence type="ECO:0000256" key="1">
    <source>
        <dbReference type="SAM" id="MobiDB-lite"/>
    </source>
</evidence>
<protein>
    <submittedName>
        <fullName evidence="2">Uncharacterized protein</fullName>
    </submittedName>
</protein>
<dbReference type="AlphaFoldDB" id="A0A9P4SHP9"/>
<name>A0A9P4SHP9_9PEZI</name>
<proteinExistence type="predicted"/>
<accession>A0A9P4SHP9</accession>
<evidence type="ECO:0000313" key="3">
    <source>
        <dbReference type="Proteomes" id="UP000799429"/>
    </source>
</evidence>
<reference evidence="2" key="1">
    <citation type="journal article" date="2020" name="Stud. Mycol.">
        <title>101 Dothideomycetes genomes: a test case for predicting lifestyles and emergence of pathogens.</title>
        <authorList>
            <person name="Haridas S."/>
            <person name="Albert R."/>
            <person name="Binder M."/>
            <person name="Bloem J."/>
            <person name="Labutti K."/>
            <person name="Salamov A."/>
            <person name="Andreopoulos B."/>
            <person name="Baker S."/>
            <person name="Barry K."/>
            <person name="Bills G."/>
            <person name="Bluhm B."/>
            <person name="Cannon C."/>
            <person name="Castanera R."/>
            <person name="Culley D."/>
            <person name="Daum C."/>
            <person name="Ezra D."/>
            <person name="Gonzalez J."/>
            <person name="Henrissat B."/>
            <person name="Kuo A."/>
            <person name="Liang C."/>
            <person name="Lipzen A."/>
            <person name="Lutzoni F."/>
            <person name="Magnuson J."/>
            <person name="Mondo S."/>
            <person name="Nolan M."/>
            <person name="Ohm R."/>
            <person name="Pangilinan J."/>
            <person name="Park H.-J."/>
            <person name="Ramirez L."/>
            <person name="Alfaro M."/>
            <person name="Sun H."/>
            <person name="Tritt A."/>
            <person name="Yoshinaga Y."/>
            <person name="Zwiers L.-H."/>
            <person name="Turgeon B."/>
            <person name="Goodwin S."/>
            <person name="Spatafora J."/>
            <person name="Crous P."/>
            <person name="Grigoriev I."/>
        </authorList>
    </citation>
    <scope>NUCLEOTIDE SEQUENCE</scope>
    <source>
        <strain evidence="2">CBS 101060</strain>
    </source>
</reference>
<keyword evidence="3" id="KW-1185">Reference proteome</keyword>
<comment type="caution">
    <text evidence="2">The sequence shown here is derived from an EMBL/GenBank/DDBJ whole genome shotgun (WGS) entry which is preliminary data.</text>
</comment>
<gene>
    <name evidence="2" type="ORF">M501DRAFT_993448</name>
</gene>
<dbReference type="Proteomes" id="UP000799429">
    <property type="component" value="Unassembled WGS sequence"/>
</dbReference>
<organism evidence="2 3">
    <name type="scientific">Patellaria atrata CBS 101060</name>
    <dbReference type="NCBI Taxonomy" id="1346257"/>
    <lineage>
        <taxon>Eukaryota</taxon>
        <taxon>Fungi</taxon>
        <taxon>Dikarya</taxon>
        <taxon>Ascomycota</taxon>
        <taxon>Pezizomycotina</taxon>
        <taxon>Dothideomycetes</taxon>
        <taxon>Dothideomycetes incertae sedis</taxon>
        <taxon>Patellariales</taxon>
        <taxon>Patellariaceae</taxon>
        <taxon>Patellaria</taxon>
    </lineage>
</organism>